<dbReference type="OrthoDB" id="9814580at2"/>
<accession>A0A366KF44</accession>
<dbReference type="InterPro" id="IPR050156">
    <property type="entry name" value="TC-AMP_synthase_SUA5"/>
</dbReference>
<comment type="subcellular location">
    <subcellularLocation>
        <location evidence="1">Cytoplasm</location>
    </subcellularLocation>
</comment>
<dbReference type="GO" id="GO:0008033">
    <property type="term" value="P:tRNA processing"/>
    <property type="evidence" value="ECO:0007669"/>
    <property type="project" value="UniProtKB-KW"/>
</dbReference>
<dbReference type="InterPro" id="IPR017945">
    <property type="entry name" value="DHBP_synth_RibB-like_a/b_dom"/>
</dbReference>
<name>A0A366KF44_9BIFI</name>
<dbReference type="GO" id="GO:0000049">
    <property type="term" value="F:tRNA binding"/>
    <property type="evidence" value="ECO:0007669"/>
    <property type="project" value="TreeGrafter"/>
</dbReference>
<proteinExistence type="inferred from homology"/>
<keyword evidence="4" id="KW-0963">Cytoplasm</keyword>
<feature type="domain" description="YrdC-like" evidence="12">
    <location>
        <begin position="9"/>
        <end position="200"/>
    </location>
</feature>
<dbReference type="EC" id="2.7.7.87" evidence="3"/>
<comment type="similarity">
    <text evidence="2">Belongs to the SUA5 family.</text>
</comment>
<keyword evidence="6" id="KW-0819">tRNA processing</keyword>
<dbReference type="Proteomes" id="UP000252345">
    <property type="component" value="Unassembled WGS sequence"/>
</dbReference>
<evidence type="ECO:0000313" key="14">
    <source>
        <dbReference type="Proteomes" id="UP000252345"/>
    </source>
</evidence>
<evidence type="ECO:0000256" key="4">
    <source>
        <dbReference type="ARBA" id="ARBA00022490"/>
    </source>
</evidence>
<keyword evidence="14" id="KW-1185">Reference proteome</keyword>
<keyword evidence="5" id="KW-0808">Transferase</keyword>
<evidence type="ECO:0000256" key="2">
    <source>
        <dbReference type="ARBA" id="ARBA00007663"/>
    </source>
</evidence>
<dbReference type="GO" id="GO:0003725">
    <property type="term" value="F:double-stranded RNA binding"/>
    <property type="evidence" value="ECO:0007669"/>
    <property type="project" value="InterPro"/>
</dbReference>
<evidence type="ECO:0000256" key="6">
    <source>
        <dbReference type="ARBA" id="ARBA00022694"/>
    </source>
</evidence>
<dbReference type="AlphaFoldDB" id="A0A366KF44"/>
<dbReference type="PROSITE" id="PS51163">
    <property type="entry name" value="YRDC"/>
    <property type="match status" value="1"/>
</dbReference>
<dbReference type="NCBIfam" id="TIGR00057">
    <property type="entry name" value="L-threonylcarbamoyladenylate synthase"/>
    <property type="match status" value="1"/>
</dbReference>
<dbReference type="RefSeq" id="WP_113852948.1">
    <property type="nucleotide sequence ID" value="NZ_PDCH01000002.1"/>
</dbReference>
<evidence type="ECO:0000256" key="5">
    <source>
        <dbReference type="ARBA" id="ARBA00022679"/>
    </source>
</evidence>
<evidence type="ECO:0000256" key="8">
    <source>
        <dbReference type="ARBA" id="ARBA00022741"/>
    </source>
</evidence>
<keyword evidence="7" id="KW-0548">Nucleotidyltransferase</keyword>
<dbReference type="Pfam" id="PF01300">
    <property type="entry name" value="Sua5_yciO_yrdC"/>
    <property type="match status" value="1"/>
</dbReference>
<comment type="catalytic activity">
    <reaction evidence="11">
        <text>L-threonine + hydrogencarbonate + ATP = L-threonylcarbamoyladenylate + diphosphate + H2O</text>
        <dbReference type="Rhea" id="RHEA:36407"/>
        <dbReference type="ChEBI" id="CHEBI:15377"/>
        <dbReference type="ChEBI" id="CHEBI:17544"/>
        <dbReference type="ChEBI" id="CHEBI:30616"/>
        <dbReference type="ChEBI" id="CHEBI:33019"/>
        <dbReference type="ChEBI" id="CHEBI:57926"/>
        <dbReference type="ChEBI" id="CHEBI:73682"/>
        <dbReference type="EC" id="2.7.7.87"/>
    </reaction>
</comment>
<sequence>MGEIVDIDQESLAGLKRVIAAGGLAVIPTDTVYGIVCDPFNDRAIDALFAAKERPRTKSLQILLPSVADIDRLGLDLPAPLDSLAARFLPGAFSPVCRARTGCRLRTLRHDADGRTQAVRVPACEPCLAALAAAGPLAASSANISGQPSVQTVQEAYGQLGERVDLYLDGGPTPGPTPSTVVAADAGAPAGFVVLREGAIASAAIAAALSGSIGDDRR</sequence>
<comment type="caution">
    <text evidence="13">The sequence shown here is derived from an EMBL/GenBank/DDBJ whole genome shotgun (WGS) entry which is preliminary data.</text>
</comment>
<dbReference type="GO" id="GO:0005737">
    <property type="term" value="C:cytoplasm"/>
    <property type="evidence" value="ECO:0007669"/>
    <property type="project" value="UniProtKB-SubCell"/>
</dbReference>
<dbReference type="PANTHER" id="PTHR17490">
    <property type="entry name" value="SUA5"/>
    <property type="match status" value="1"/>
</dbReference>
<evidence type="ECO:0000313" key="13">
    <source>
        <dbReference type="EMBL" id="RBP99852.1"/>
    </source>
</evidence>
<reference evidence="13 14" key="1">
    <citation type="submission" date="2017-10" db="EMBL/GenBank/DDBJ databases">
        <title>Bifidobacterium xylocopum sp. nov. and Bifidobacterium aemilianum sp. nov., from the carpenter bee (Xylocopa violacea) digestive tract.</title>
        <authorList>
            <person name="Alberoni D."/>
            <person name="Baffoni L."/>
            <person name="Di Gioia D."/>
            <person name="Gaggia F."/>
            <person name="Biavati B."/>
        </authorList>
    </citation>
    <scope>NUCLEOTIDE SEQUENCE [LARGE SCALE GENOMIC DNA]</scope>
    <source>
        <strain evidence="13 14">XV2</strain>
    </source>
</reference>
<dbReference type="GO" id="GO:0061710">
    <property type="term" value="F:L-threonylcarbamoyladenylate synthase"/>
    <property type="evidence" value="ECO:0007669"/>
    <property type="project" value="UniProtKB-EC"/>
</dbReference>
<dbReference type="GO" id="GO:0005524">
    <property type="term" value="F:ATP binding"/>
    <property type="evidence" value="ECO:0007669"/>
    <property type="project" value="UniProtKB-KW"/>
</dbReference>
<evidence type="ECO:0000256" key="7">
    <source>
        <dbReference type="ARBA" id="ARBA00022695"/>
    </source>
</evidence>
<evidence type="ECO:0000259" key="12">
    <source>
        <dbReference type="PROSITE" id="PS51163"/>
    </source>
</evidence>
<evidence type="ECO:0000256" key="3">
    <source>
        <dbReference type="ARBA" id="ARBA00012584"/>
    </source>
</evidence>
<dbReference type="PANTHER" id="PTHR17490:SF16">
    <property type="entry name" value="THREONYLCARBAMOYL-AMP SYNTHASE"/>
    <property type="match status" value="1"/>
</dbReference>
<evidence type="ECO:0000256" key="1">
    <source>
        <dbReference type="ARBA" id="ARBA00004496"/>
    </source>
</evidence>
<protein>
    <recommendedName>
        <fullName evidence="10">L-threonylcarbamoyladenylate synthase</fullName>
        <ecNumber evidence="3">2.7.7.87</ecNumber>
    </recommendedName>
    <alternativeName>
        <fullName evidence="10">L-threonylcarbamoyladenylate synthase</fullName>
    </alternativeName>
</protein>
<evidence type="ECO:0000256" key="10">
    <source>
        <dbReference type="ARBA" id="ARBA00029774"/>
    </source>
</evidence>
<dbReference type="GO" id="GO:0006450">
    <property type="term" value="P:regulation of translational fidelity"/>
    <property type="evidence" value="ECO:0007669"/>
    <property type="project" value="TreeGrafter"/>
</dbReference>
<organism evidence="13 14">
    <name type="scientific">Bifidobacterium xylocopae</name>
    <dbReference type="NCBI Taxonomy" id="2493119"/>
    <lineage>
        <taxon>Bacteria</taxon>
        <taxon>Bacillati</taxon>
        <taxon>Actinomycetota</taxon>
        <taxon>Actinomycetes</taxon>
        <taxon>Bifidobacteriales</taxon>
        <taxon>Bifidobacteriaceae</taxon>
        <taxon>Bifidobacterium</taxon>
    </lineage>
</organism>
<dbReference type="Gene3D" id="3.90.870.10">
    <property type="entry name" value="DHBP synthase"/>
    <property type="match status" value="1"/>
</dbReference>
<evidence type="ECO:0000256" key="11">
    <source>
        <dbReference type="ARBA" id="ARBA00048366"/>
    </source>
</evidence>
<keyword evidence="9" id="KW-0067">ATP-binding</keyword>
<dbReference type="SUPFAM" id="SSF55821">
    <property type="entry name" value="YrdC/RibB"/>
    <property type="match status" value="1"/>
</dbReference>
<evidence type="ECO:0000256" key="9">
    <source>
        <dbReference type="ARBA" id="ARBA00022840"/>
    </source>
</evidence>
<keyword evidence="8" id="KW-0547">Nucleotide-binding</keyword>
<dbReference type="EMBL" id="PDCH01000002">
    <property type="protein sequence ID" value="RBP99852.1"/>
    <property type="molecule type" value="Genomic_DNA"/>
</dbReference>
<dbReference type="InterPro" id="IPR006070">
    <property type="entry name" value="Sua5-like_dom"/>
</dbReference>
<gene>
    <name evidence="13" type="ORF">CRD59_02130</name>
</gene>